<name>A0A8E7B2N1_9EURY</name>
<accession>A0A8E7B2N1</accession>
<dbReference type="KEGG" id="mrtj:KHC33_01505"/>
<dbReference type="RefSeq" id="WP_214420041.1">
    <property type="nucleotide sequence ID" value="NZ_CP075546.1"/>
</dbReference>
<dbReference type="Proteomes" id="UP000680656">
    <property type="component" value="Chromosome"/>
</dbReference>
<dbReference type="AlphaFoldDB" id="A0A8E7B2N1"/>
<reference evidence="1 2" key="1">
    <citation type="submission" date="2021-05" db="EMBL/GenBank/DDBJ databases">
        <title>A novel Methanospirillum isolate from a pyrite-forming mixed culture.</title>
        <authorList>
            <person name="Bunk B."/>
            <person name="Sproer C."/>
            <person name="Spring S."/>
            <person name="Pester M."/>
        </authorList>
    </citation>
    <scope>NUCLEOTIDE SEQUENCE [LARGE SCALE GENOMIC DNA]</scope>
    <source>
        <strain evidence="1 2">J.3.6.1-F.2.7.3</strain>
    </source>
</reference>
<gene>
    <name evidence="1" type="ORF">KHC33_01505</name>
</gene>
<dbReference type="GeneID" id="65095819"/>
<proteinExistence type="predicted"/>
<sequence length="166" mass="18808">MEKKIFFVTIILAIMVCLPAAQAFTVDLVDISISQTGDASVQMNYTLNPVELGVYHVASMVMDTKSVAKERLEQTFHKEVTVQNLNPDSAQYSVYDFAQIDNGTYITPEFRFSDADKLFDENLMWIKNALSISFIPKMTTIRFFDGYTESFPELGDVPVINHKIES</sequence>
<keyword evidence="2" id="KW-1185">Reference proteome</keyword>
<evidence type="ECO:0000313" key="2">
    <source>
        <dbReference type="Proteomes" id="UP000680656"/>
    </source>
</evidence>
<dbReference type="EMBL" id="CP075546">
    <property type="protein sequence ID" value="QVV89241.1"/>
    <property type="molecule type" value="Genomic_DNA"/>
</dbReference>
<evidence type="ECO:0000313" key="1">
    <source>
        <dbReference type="EMBL" id="QVV89241.1"/>
    </source>
</evidence>
<organism evidence="1 2">
    <name type="scientific">Methanospirillum purgamenti</name>
    <dbReference type="NCBI Taxonomy" id="2834276"/>
    <lineage>
        <taxon>Archaea</taxon>
        <taxon>Methanobacteriati</taxon>
        <taxon>Methanobacteriota</taxon>
        <taxon>Stenosarchaea group</taxon>
        <taxon>Methanomicrobia</taxon>
        <taxon>Methanomicrobiales</taxon>
        <taxon>Methanospirillaceae</taxon>
        <taxon>Methanospirillum</taxon>
    </lineage>
</organism>
<protein>
    <submittedName>
        <fullName evidence="1">Uncharacterized protein</fullName>
    </submittedName>
</protein>